<proteinExistence type="predicted"/>
<accession>A0AAF0QX34</accession>
<reference evidence="1" key="1">
    <citation type="submission" date="2023-08" db="EMBL/GenBank/DDBJ databases">
        <title>A de novo genome assembly of Solanum verrucosum Schlechtendal, a Mexican diploid species geographically isolated from the other diploid A-genome species in potato relatives.</title>
        <authorList>
            <person name="Hosaka K."/>
        </authorList>
    </citation>
    <scope>NUCLEOTIDE SEQUENCE</scope>
    <source>
        <tissue evidence="1">Young leaves</tissue>
    </source>
</reference>
<evidence type="ECO:0000313" key="1">
    <source>
        <dbReference type="EMBL" id="WMV30048.1"/>
    </source>
</evidence>
<evidence type="ECO:0000313" key="2">
    <source>
        <dbReference type="Proteomes" id="UP001234989"/>
    </source>
</evidence>
<protein>
    <submittedName>
        <fullName evidence="1">Uncharacterized protein</fullName>
    </submittedName>
</protein>
<sequence length="102" mass="12130">MHLPLLDVVRTSFLSKNWKYKWCTFIELKFDQTLYDTAKGKKSLVIQFDNIFKHLKVNLVEPIKKFTLDVTGLESWPIIHDMTYFFSRNGIHHLAQQCLIML</sequence>
<gene>
    <name evidence="1" type="ORF">MTR67_023433</name>
</gene>
<name>A0AAF0QX34_SOLVR</name>
<dbReference type="EMBL" id="CP133616">
    <property type="protein sequence ID" value="WMV30048.1"/>
    <property type="molecule type" value="Genomic_DNA"/>
</dbReference>
<dbReference type="AlphaFoldDB" id="A0AAF0QX34"/>
<organism evidence="1 2">
    <name type="scientific">Solanum verrucosum</name>
    <dbReference type="NCBI Taxonomy" id="315347"/>
    <lineage>
        <taxon>Eukaryota</taxon>
        <taxon>Viridiplantae</taxon>
        <taxon>Streptophyta</taxon>
        <taxon>Embryophyta</taxon>
        <taxon>Tracheophyta</taxon>
        <taxon>Spermatophyta</taxon>
        <taxon>Magnoliopsida</taxon>
        <taxon>eudicotyledons</taxon>
        <taxon>Gunneridae</taxon>
        <taxon>Pentapetalae</taxon>
        <taxon>asterids</taxon>
        <taxon>lamiids</taxon>
        <taxon>Solanales</taxon>
        <taxon>Solanaceae</taxon>
        <taxon>Solanoideae</taxon>
        <taxon>Solaneae</taxon>
        <taxon>Solanum</taxon>
    </lineage>
</organism>
<keyword evidence="2" id="KW-1185">Reference proteome</keyword>
<dbReference type="Proteomes" id="UP001234989">
    <property type="component" value="Chromosome 5"/>
</dbReference>